<comment type="caution">
    <text evidence="1">The sequence shown here is derived from an EMBL/GenBank/DDBJ whole genome shotgun (WGS) entry which is preliminary data.</text>
</comment>
<dbReference type="RefSeq" id="WP_034347578.1">
    <property type="nucleotide sequence ID" value="NZ_FZNG01000002.1"/>
</dbReference>
<dbReference type="AlphaFoldDB" id="A0A4U8SF87"/>
<reference evidence="1 2" key="1">
    <citation type="journal article" date="2014" name="Genome Announc.">
        <title>Draft genome sequences of eight enterohepatic helicobacter species isolated from both laboratory and wild rodents.</title>
        <authorList>
            <person name="Sheh A."/>
            <person name="Shen Z."/>
            <person name="Fox J.G."/>
        </authorList>
    </citation>
    <scope>NUCLEOTIDE SEQUENCE [LARGE SCALE GENOMIC DNA]</scope>
    <source>
        <strain evidence="1 2">ATCC 700114</strain>
    </source>
</reference>
<organism evidence="1 2">
    <name type="scientific">Helicobacter trogontum</name>
    <dbReference type="NCBI Taxonomy" id="50960"/>
    <lineage>
        <taxon>Bacteria</taxon>
        <taxon>Pseudomonadati</taxon>
        <taxon>Campylobacterota</taxon>
        <taxon>Epsilonproteobacteria</taxon>
        <taxon>Campylobacterales</taxon>
        <taxon>Helicobacteraceae</taxon>
        <taxon>Helicobacter</taxon>
    </lineage>
</organism>
<name>A0A4U8SF87_9HELI</name>
<accession>A0A4U8SF87</accession>
<gene>
    <name evidence="1" type="ORF">LS81_000360</name>
</gene>
<proteinExistence type="predicted"/>
<dbReference type="Proteomes" id="UP000029878">
    <property type="component" value="Unassembled WGS sequence"/>
</dbReference>
<sequence length="130" mass="15118">MRNKFSTRIVFLPMFFMILLYSGCYSPLLQLQSIGLAHDNVMPTQDKQLQNLAYVDNGKSNDALIFYKECSHNGNAWLFECQSVGLESIQQAVYLYYPNALLNHVAMYFYPQKTYIRFEVRDPSLLQDTP</sequence>
<evidence type="ECO:0000313" key="2">
    <source>
        <dbReference type="Proteomes" id="UP000029878"/>
    </source>
</evidence>
<evidence type="ECO:0000313" key="1">
    <source>
        <dbReference type="EMBL" id="TLD84865.1"/>
    </source>
</evidence>
<protein>
    <submittedName>
        <fullName evidence="1">Uncharacterized protein</fullName>
    </submittedName>
</protein>
<dbReference type="OrthoDB" id="5329583at2"/>
<dbReference type="EMBL" id="JRPL02000001">
    <property type="protein sequence ID" value="TLD84865.1"/>
    <property type="molecule type" value="Genomic_DNA"/>
</dbReference>